<dbReference type="GO" id="GO:0003677">
    <property type="term" value="F:DNA binding"/>
    <property type="evidence" value="ECO:0007669"/>
    <property type="project" value="InterPro"/>
</dbReference>
<name>A0A2W4EM75_9HYPH</name>
<evidence type="ECO:0000313" key="2">
    <source>
        <dbReference type="Proteomes" id="UP000248925"/>
    </source>
</evidence>
<dbReference type="Proteomes" id="UP000248925">
    <property type="component" value="Unassembled WGS sequence"/>
</dbReference>
<organism evidence="1 2">
    <name type="scientific">Rhizobium tubonense</name>
    <dbReference type="NCBI Taxonomy" id="484088"/>
    <lineage>
        <taxon>Bacteria</taxon>
        <taxon>Pseudomonadati</taxon>
        <taxon>Pseudomonadota</taxon>
        <taxon>Alphaproteobacteria</taxon>
        <taxon>Hyphomicrobiales</taxon>
        <taxon>Rhizobiaceae</taxon>
        <taxon>Rhizobium/Agrobacterium group</taxon>
        <taxon>Rhizobium</taxon>
    </lineage>
</organism>
<reference evidence="1 2" key="1">
    <citation type="journal article" date="2018" name="Sci. Rep.">
        <title>Rhizobium tumorigenes sp. nov., a novel plant tumorigenic bacterium isolated from cane gall tumors on thornless blackberry.</title>
        <authorList>
            <person name="Kuzmanovi N."/>
            <person name="Smalla K."/>
            <person name="Gronow S."/>
            <person name="PuBawska J."/>
        </authorList>
    </citation>
    <scope>NUCLEOTIDE SEQUENCE [LARGE SCALE GENOMIC DNA]</scope>
    <source>
        <strain evidence="1 2">CCBAU 85046</strain>
    </source>
</reference>
<gene>
    <name evidence="1" type="ORF">CPY51_17720</name>
</gene>
<dbReference type="SUPFAM" id="SSF50118">
    <property type="entry name" value="Cell growth inhibitor/plasmid maintenance toxic component"/>
    <property type="match status" value="1"/>
</dbReference>
<sequence length="142" mass="15807">MALKFPPQLGLVVICDYATGFRPPEMVKERLAIVVSKRLPNRDGLCTVVPLSTSPSRSEIRYQCQTTLPSEAPPPYQGTIKWAKADMLATVAFDRLSLPYTGRDKSTGKRKYLQIVLGAEELKKIRVAMLHALDLAILTNHL</sequence>
<keyword evidence="2" id="KW-1185">Reference proteome</keyword>
<evidence type="ECO:0008006" key="3">
    <source>
        <dbReference type="Google" id="ProtNLM"/>
    </source>
</evidence>
<evidence type="ECO:0000313" key="1">
    <source>
        <dbReference type="EMBL" id="PZM11950.1"/>
    </source>
</evidence>
<dbReference type="InterPro" id="IPR011067">
    <property type="entry name" value="Plasmid_toxin/cell-grow_inhib"/>
</dbReference>
<dbReference type="EMBL" id="PCDP01000038">
    <property type="protein sequence ID" value="PZM11950.1"/>
    <property type="molecule type" value="Genomic_DNA"/>
</dbReference>
<proteinExistence type="predicted"/>
<accession>A0A2W4EM75</accession>
<protein>
    <recommendedName>
        <fullName evidence="3">Growth inhibitor PemK</fullName>
    </recommendedName>
</protein>
<dbReference type="OrthoDB" id="7565736at2"/>
<dbReference type="AlphaFoldDB" id="A0A2W4EM75"/>
<dbReference type="RefSeq" id="WP_111161567.1">
    <property type="nucleotide sequence ID" value="NZ_PCDP01000038.1"/>
</dbReference>
<dbReference type="InterPro" id="IPR003477">
    <property type="entry name" value="PemK-like"/>
</dbReference>
<dbReference type="Pfam" id="PF02452">
    <property type="entry name" value="PemK_toxin"/>
    <property type="match status" value="1"/>
</dbReference>
<dbReference type="Gene3D" id="2.30.30.110">
    <property type="match status" value="1"/>
</dbReference>
<comment type="caution">
    <text evidence="1">The sequence shown here is derived from an EMBL/GenBank/DDBJ whole genome shotgun (WGS) entry which is preliminary data.</text>
</comment>